<dbReference type="AlphaFoldDB" id="J3K2B9"/>
<dbReference type="EMBL" id="GG704915">
    <property type="protein sequence ID" value="EAS28221.3"/>
    <property type="molecule type" value="Genomic_DNA"/>
</dbReference>
<dbReference type="InterPro" id="IPR051181">
    <property type="entry name" value="CAF1_poly(A)_ribonucleases"/>
</dbReference>
<reference evidence="3" key="2">
    <citation type="journal article" date="2010" name="Genome Res.">
        <title>Population genomic sequencing of Coccidioides fungi reveals recent hybridization and transposon control.</title>
        <authorList>
            <person name="Neafsey D.E."/>
            <person name="Barker B.M."/>
            <person name="Sharpton T.J."/>
            <person name="Stajich J.E."/>
            <person name="Park D.J."/>
            <person name="Whiston E."/>
            <person name="Hung C.-Y."/>
            <person name="McMahan C."/>
            <person name="White J."/>
            <person name="Sykes S."/>
            <person name="Heiman D."/>
            <person name="Young S."/>
            <person name="Zeng Q."/>
            <person name="Abouelleil A."/>
            <person name="Aftuck L."/>
            <person name="Bessette D."/>
            <person name="Brown A."/>
            <person name="FitzGerald M."/>
            <person name="Lui A."/>
            <person name="Macdonald J.P."/>
            <person name="Priest M."/>
            <person name="Orbach M.J."/>
            <person name="Galgiani J.N."/>
            <person name="Kirkland T.N."/>
            <person name="Cole G.T."/>
            <person name="Birren B.W."/>
            <person name="Henn M.R."/>
            <person name="Taylor J.W."/>
            <person name="Rounsley S.D."/>
        </authorList>
    </citation>
    <scope>GENOME REANNOTATION</scope>
    <source>
        <strain evidence="3">RS</strain>
    </source>
</reference>
<dbReference type="GO" id="GO:0000289">
    <property type="term" value="P:nuclear-transcribed mRNA poly(A) tail shortening"/>
    <property type="evidence" value="ECO:0007669"/>
    <property type="project" value="TreeGrafter"/>
</dbReference>
<accession>J3K2B9</accession>
<dbReference type="PANTHER" id="PTHR15092">
    <property type="entry name" value="POLY A -SPECIFIC RIBONUCLEASE/TARGET OF EGR1, MEMBER 1"/>
    <property type="match status" value="1"/>
</dbReference>
<proteinExistence type="inferred from homology"/>
<reference evidence="3" key="1">
    <citation type="journal article" date="2009" name="Genome Res.">
        <title>Comparative genomic analyses of the human fungal pathogens Coccidioides and their relatives.</title>
        <authorList>
            <person name="Sharpton T.J."/>
            <person name="Stajich J.E."/>
            <person name="Rounsley S.D."/>
            <person name="Gardner M.J."/>
            <person name="Wortman J.R."/>
            <person name="Jordar V.S."/>
            <person name="Maiti R."/>
            <person name="Kodira C.D."/>
            <person name="Neafsey D.E."/>
            <person name="Zeng Q."/>
            <person name="Hung C.-Y."/>
            <person name="McMahan C."/>
            <person name="Muszewska A."/>
            <person name="Grynberg M."/>
            <person name="Mandel M.A."/>
            <person name="Kellner E.M."/>
            <person name="Barker B.M."/>
            <person name="Galgiani J.N."/>
            <person name="Orbach M.J."/>
            <person name="Kirkland T.N."/>
            <person name="Cole G.T."/>
            <person name="Henn M.R."/>
            <person name="Birren B.W."/>
            <person name="Taylor J.W."/>
        </authorList>
    </citation>
    <scope>NUCLEOTIDE SEQUENCE [LARGE SCALE GENOMIC DNA]</scope>
    <source>
        <strain evidence="3">RS</strain>
    </source>
</reference>
<name>J3K2B9_COCIM</name>
<dbReference type="InParanoid" id="J3K2B9"/>
<evidence type="ECO:0000313" key="3">
    <source>
        <dbReference type="Proteomes" id="UP000001261"/>
    </source>
</evidence>
<dbReference type="OMA" id="LTTCHED"/>
<dbReference type="KEGG" id="cim:CIMG_09425"/>
<dbReference type="OrthoDB" id="414075at2759"/>
<dbReference type="VEuPathDB" id="FungiDB:CIMG_09425"/>
<evidence type="ECO:0000256" key="1">
    <source>
        <dbReference type="ARBA" id="ARBA00008372"/>
    </source>
</evidence>
<dbReference type="GO" id="GO:0005634">
    <property type="term" value="C:nucleus"/>
    <property type="evidence" value="ECO:0007669"/>
    <property type="project" value="TreeGrafter"/>
</dbReference>
<dbReference type="RefSeq" id="XP_001239804.2">
    <property type="nucleotide sequence ID" value="XM_001239803.2"/>
</dbReference>
<dbReference type="SUPFAM" id="SSF53098">
    <property type="entry name" value="Ribonuclease H-like"/>
    <property type="match status" value="1"/>
</dbReference>
<dbReference type="STRING" id="246410.J3K2B9"/>
<sequence length="587" mass="66657">MEVTKSSFSQALPRILNDIAESCCVALDLEFSGIFSKQDRKPSTDGSSGGGRTLQSRYEEVKEAAEKYQILQVGLTFIREDVDRGTYTLRPYNFNLNPIIDPKLDLERTWTCQSSDRHQAIDLLLRSGFRMDAPFIDGVPYISREEEGMAKARVRDRQTRLAAMDNINFDSLDTESMAFLEEARRLINDWVSKPNRKEEYVNIPSAEKRSANQPGINNYQKRLIHQLVRSDYPDLVSIGRAMFVQIVKYDKKRELNVQEGRMRQVRERIYNQTGFRWIVEAITGGDLSRLSSDAFADSSRDPHGRKQKAFGHIDYLQAKLKSKRLVLVGHNIFTDLVNFYKCFIGGLPDKVEEFLGNVHELFPMIVDTKYLATHDCGSALPSSALEELDESLRFRELPTFTTDAQHTKYVDEKPVHEAGYDSLMTARVFLRLVSQLNAKAVVTEGASEQASCDGEGGGVSLDTGDILARGLDIPSSRPVEETLVIRERECSQTPVTVTRQQPVIAHATRFDILADQPDDISEYLRSDDDSVEEDLFLTSGGDLTIDSKIKHGKLIPRLDNEFWKVYGNKLRMFGIAERFCELRLHDK</sequence>
<evidence type="ECO:0000313" key="2">
    <source>
        <dbReference type="EMBL" id="EAS28221.3"/>
    </source>
</evidence>
<dbReference type="PANTHER" id="PTHR15092:SF22">
    <property type="entry name" value="POLY(A)-SPECIFIC RIBONUCLEASE PNLDC1"/>
    <property type="match status" value="1"/>
</dbReference>
<dbReference type="InterPro" id="IPR012337">
    <property type="entry name" value="RNaseH-like_sf"/>
</dbReference>
<dbReference type="Gene3D" id="3.30.420.10">
    <property type="entry name" value="Ribonuclease H-like superfamily/Ribonuclease H"/>
    <property type="match status" value="2"/>
</dbReference>
<dbReference type="GO" id="GO:1990432">
    <property type="term" value="P:siRNA 3'-end processing"/>
    <property type="evidence" value="ECO:0007669"/>
    <property type="project" value="TreeGrafter"/>
</dbReference>
<dbReference type="GO" id="GO:1990431">
    <property type="term" value="P:priRNA 3'-end processing"/>
    <property type="evidence" value="ECO:0007669"/>
    <property type="project" value="TreeGrafter"/>
</dbReference>
<dbReference type="InterPro" id="IPR036397">
    <property type="entry name" value="RNaseH_sf"/>
</dbReference>
<keyword evidence="3" id="KW-1185">Reference proteome</keyword>
<dbReference type="GO" id="GO:0003723">
    <property type="term" value="F:RNA binding"/>
    <property type="evidence" value="ECO:0007669"/>
    <property type="project" value="TreeGrafter"/>
</dbReference>
<dbReference type="Pfam" id="PF04857">
    <property type="entry name" value="CAF1"/>
    <property type="match status" value="1"/>
</dbReference>
<dbReference type="InterPro" id="IPR006941">
    <property type="entry name" value="RNase_CAF1"/>
</dbReference>
<comment type="similarity">
    <text evidence="1">Belongs to the CAF1 family.</text>
</comment>
<gene>
    <name evidence="2" type="ORF">CIMG_09425</name>
</gene>
<protein>
    <submittedName>
        <fullName evidence="2">CAF1 family ribonuclease</fullName>
    </submittedName>
</protein>
<dbReference type="Proteomes" id="UP000001261">
    <property type="component" value="Unassembled WGS sequence"/>
</dbReference>
<dbReference type="GeneID" id="4558778"/>
<dbReference type="GO" id="GO:0000175">
    <property type="term" value="F:3'-5'-RNA exonuclease activity"/>
    <property type="evidence" value="ECO:0007669"/>
    <property type="project" value="TreeGrafter"/>
</dbReference>
<organism evidence="2 3">
    <name type="scientific">Coccidioides immitis (strain RS)</name>
    <name type="common">Valley fever fungus</name>
    <dbReference type="NCBI Taxonomy" id="246410"/>
    <lineage>
        <taxon>Eukaryota</taxon>
        <taxon>Fungi</taxon>
        <taxon>Dikarya</taxon>
        <taxon>Ascomycota</taxon>
        <taxon>Pezizomycotina</taxon>
        <taxon>Eurotiomycetes</taxon>
        <taxon>Eurotiomycetidae</taxon>
        <taxon>Onygenales</taxon>
        <taxon>Onygenaceae</taxon>
        <taxon>Coccidioides</taxon>
    </lineage>
</organism>